<dbReference type="AlphaFoldDB" id="D2U344"/>
<dbReference type="Pfam" id="PF01467">
    <property type="entry name" value="CTP_transf_like"/>
    <property type="match status" value="1"/>
</dbReference>
<dbReference type="SUPFAM" id="SSF52374">
    <property type="entry name" value="Nucleotidylyl transferase"/>
    <property type="match status" value="1"/>
</dbReference>
<evidence type="ECO:0000256" key="1">
    <source>
        <dbReference type="ARBA" id="ARBA00022679"/>
    </source>
</evidence>
<dbReference type="GO" id="GO:0046872">
    <property type="term" value="F:metal ion binding"/>
    <property type="evidence" value="ECO:0007669"/>
    <property type="project" value="InterPro"/>
</dbReference>
<gene>
    <name evidence="4" type="primary">tagD</name>
    <name evidence="5" type="synonym">tagD_1</name>
    <name evidence="4" type="ORF">ARN_30410</name>
    <name evidence="5" type="ORF">ArsFIN_07530</name>
</gene>
<evidence type="ECO:0000256" key="2">
    <source>
        <dbReference type="ARBA" id="ARBA00022695"/>
    </source>
</evidence>
<dbReference type="NCBIfam" id="TIGR00125">
    <property type="entry name" value="cyt_tran_rel"/>
    <property type="match status" value="1"/>
</dbReference>
<dbReference type="InterPro" id="IPR004821">
    <property type="entry name" value="Cyt_trans-like"/>
</dbReference>
<dbReference type="PANTHER" id="PTHR43793:SF1">
    <property type="entry name" value="FAD SYNTHASE"/>
    <property type="match status" value="1"/>
</dbReference>
<reference evidence="5 6" key="2">
    <citation type="submission" date="2019-03" db="EMBL/GenBank/DDBJ databases">
        <title>Long-read sequencing reveals hyperdense prophage content in a complex bacterial symbiont genome.</title>
        <authorList>
            <person name="Frost C.L."/>
            <person name="Siozios S."/>
            <person name="Nadal-Jimenez P."/>
            <person name="Brockhurst M.A."/>
            <person name="King K.C."/>
            <person name="Darby A.C."/>
            <person name="Hurst G.D.D."/>
        </authorList>
    </citation>
    <scope>NUCLEOTIDE SEQUENCE [LARGE SCALE GENOMIC DNA]</scope>
    <source>
        <strain evidence="5 6">FIN</strain>
    </source>
</reference>
<dbReference type="GO" id="GO:0047348">
    <property type="term" value="F:glycerol-3-phosphate cytidylyltransferase activity"/>
    <property type="evidence" value="ECO:0007669"/>
    <property type="project" value="UniProtKB-EC"/>
</dbReference>
<dbReference type="KEGG" id="ans:ArsFIN_07530"/>
<protein>
    <submittedName>
        <fullName evidence="4">Glycerol-3-phosphate cytidylyltransferase</fullName>
        <ecNumber evidence="5">2.7.7.39</ecNumber>
    </submittedName>
</protein>
<dbReference type="Gene3D" id="3.40.50.620">
    <property type="entry name" value="HUPs"/>
    <property type="match status" value="1"/>
</dbReference>
<reference evidence="4" key="1">
    <citation type="journal article" date="2010" name="Insect Mol. Biol.">
        <title>The draft genome sequence of Arsenophonus nasoniae, son-killer bacterium of Nasonia vitripennis, reveals genes associated with virulence and symbiosis.</title>
        <authorList>
            <person name="Wilkes T."/>
            <person name="Darby A.C."/>
            <person name="Choi J."/>
            <person name="Colborne J.K."/>
            <person name="Werren J.H."/>
            <person name="Hurst G.D.D."/>
        </authorList>
    </citation>
    <scope>NUCLEOTIDE SEQUENCE</scope>
</reference>
<accession>D2U344</accession>
<dbReference type="EMBL" id="CP038613">
    <property type="protein sequence ID" value="QBY42208.1"/>
    <property type="molecule type" value="Genomic_DNA"/>
</dbReference>
<sequence length="156" mass="17895">MKKVITYGTFDLFHVGHIRLLKRLKSLGDYLIVAISTDDFNSLKGKKSFFSFAERKEIVESCKYVDLVIAENNWEQKRHDILNNQVNILGMGNDWSGKFDSLNDICEVIYLDRTESISSTQIKKELAIITPEKLAEIEYSVNNIFNVIRSLSGVNK</sequence>
<dbReference type="EMBL" id="FN545254">
    <property type="protein sequence ID" value="CBA75643.1"/>
    <property type="molecule type" value="Genomic_DNA"/>
</dbReference>
<dbReference type="GO" id="GO:0019350">
    <property type="term" value="P:teichoic acid biosynthetic process"/>
    <property type="evidence" value="ECO:0007669"/>
    <property type="project" value="InterPro"/>
</dbReference>
<organism evidence="4">
    <name type="scientific">Arsenophonus nasoniae</name>
    <name type="common">son-killer infecting Nasonia vitripennis</name>
    <dbReference type="NCBI Taxonomy" id="638"/>
    <lineage>
        <taxon>Bacteria</taxon>
        <taxon>Pseudomonadati</taxon>
        <taxon>Pseudomonadota</taxon>
        <taxon>Gammaproteobacteria</taxon>
        <taxon>Enterobacterales</taxon>
        <taxon>Morganellaceae</taxon>
        <taxon>Arsenophonus</taxon>
    </lineage>
</organism>
<dbReference type="InterPro" id="IPR014729">
    <property type="entry name" value="Rossmann-like_a/b/a_fold"/>
</dbReference>
<name>D2U344_9GAMM</name>
<dbReference type="EC" id="2.7.7.39" evidence="5"/>
<dbReference type="NCBIfam" id="TIGR01518">
    <property type="entry name" value="g3p_cytidyltrns"/>
    <property type="match status" value="1"/>
</dbReference>
<evidence type="ECO:0000259" key="3">
    <source>
        <dbReference type="Pfam" id="PF01467"/>
    </source>
</evidence>
<dbReference type="Proteomes" id="UP000295134">
    <property type="component" value="Chromosome"/>
</dbReference>
<proteinExistence type="predicted"/>
<feature type="domain" description="Cytidyltransferase-like" evidence="3">
    <location>
        <begin position="5"/>
        <end position="124"/>
    </location>
</feature>
<keyword evidence="2 4" id="KW-0548">Nucleotidyltransferase</keyword>
<dbReference type="GeneID" id="96876008"/>
<evidence type="ECO:0000313" key="4">
    <source>
        <dbReference type="EMBL" id="CBA75643.1"/>
    </source>
</evidence>
<dbReference type="InterPro" id="IPR050385">
    <property type="entry name" value="Archaeal_FAD_synthase"/>
</dbReference>
<evidence type="ECO:0000313" key="5">
    <source>
        <dbReference type="EMBL" id="QBY42208.1"/>
    </source>
</evidence>
<evidence type="ECO:0000313" key="6">
    <source>
        <dbReference type="Proteomes" id="UP000295134"/>
    </source>
</evidence>
<dbReference type="PANTHER" id="PTHR43793">
    <property type="entry name" value="FAD SYNTHASE"/>
    <property type="match status" value="1"/>
</dbReference>
<dbReference type="GO" id="GO:0005737">
    <property type="term" value="C:cytoplasm"/>
    <property type="evidence" value="ECO:0007669"/>
    <property type="project" value="InterPro"/>
</dbReference>
<dbReference type="RefSeq" id="WP_026821945.1">
    <property type="nucleotide sequence ID" value="NZ_CP038613.1"/>
</dbReference>
<dbReference type="InterPro" id="IPR006409">
    <property type="entry name" value="G3P_cytidylTrfase"/>
</dbReference>
<keyword evidence="1 4" id="KW-0808">Transferase</keyword>